<feature type="region of interest" description="Disordered" evidence="1">
    <location>
        <begin position="349"/>
        <end position="377"/>
    </location>
</feature>
<name>A0A9W7GN19_9STRA</name>
<comment type="caution">
    <text evidence="2">The sequence shown here is derived from an EMBL/GenBank/DDBJ whole genome shotgun (WGS) entry which is preliminary data.</text>
</comment>
<proteinExistence type="predicted"/>
<gene>
    <name evidence="2" type="ORF">TrCOL_g12507</name>
</gene>
<dbReference type="AlphaFoldDB" id="A0A9W7GN19"/>
<protein>
    <submittedName>
        <fullName evidence="2">Uncharacterized protein</fullName>
    </submittedName>
</protein>
<accession>A0A9W7GN19</accession>
<dbReference type="Proteomes" id="UP001165065">
    <property type="component" value="Unassembled WGS sequence"/>
</dbReference>
<reference evidence="3" key="1">
    <citation type="journal article" date="2023" name="Commun. Biol.">
        <title>Genome analysis of Parmales, the sister group of diatoms, reveals the evolutionary specialization of diatoms from phago-mixotrophs to photoautotrophs.</title>
        <authorList>
            <person name="Ban H."/>
            <person name="Sato S."/>
            <person name="Yoshikawa S."/>
            <person name="Yamada K."/>
            <person name="Nakamura Y."/>
            <person name="Ichinomiya M."/>
            <person name="Sato N."/>
            <person name="Blanc-Mathieu R."/>
            <person name="Endo H."/>
            <person name="Kuwata A."/>
            <person name="Ogata H."/>
        </authorList>
    </citation>
    <scope>NUCLEOTIDE SEQUENCE [LARGE SCALE GENOMIC DNA]</scope>
</reference>
<evidence type="ECO:0000313" key="2">
    <source>
        <dbReference type="EMBL" id="GMI48691.1"/>
    </source>
</evidence>
<dbReference type="EMBL" id="BRYA01000417">
    <property type="protein sequence ID" value="GMI48691.1"/>
    <property type="molecule type" value="Genomic_DNA"/>
</dbReference>
<evidence type="ECO:0000313" key="3">
    <source>
        <dbReference type="Proteomes" id="UP001165065"/>
    </source>
</evidence>
<evidence type="ECO:0000256" key="1">
    <source>
        <dbReference type="SAM" id="MobiDB-lite"/>
    </source>
</evidence>
<keyword evidence="3" id="KW-1185">Reference proteome</keyword>
<sequence>MSKYSHNVFRDDVTSRAKLLKAHHRRKRLKLDLDIEANPIESKFSSSLMDIMQREEAAVAQGRHDFVENIERKVMNGLCAETHKHCALQSASNQARWKKLFEEQAEERQQMFQESFAAAGVAYNDRSKRAAGVGGGREGGLQEAFEAEEERLQLDAFINYGKYETFNLDNAFGLQLARVDAEWAVYEQQMVNDYESQKAAILGKKSRGGGGGYVEAKGNWKSKEKQSRLFNTAPVFSPEGGMGRRGAHNAELQHLEKVFAKAKERISHQKKNAVRWIKRQEARMKIQVEYTMKDRRVIYPYVLKEKDHFERFFEQVASLVAEKGDKEKARSVTAGTSASVSKSKLVGKLGQDDVDTEDSTDIDTSRDLSRSSEGLSVSEEDIVKMSKLAIAHKVAPLQPRQRCLVSN</sequence>
<feature type="compositionally biased region" description="Acidic residues" evidence="1">
    <location>
        <begin position="352"/>
        <end position="361"/>
    </location>
</feature>
<dbReference type="OrthoDB" id="199812at2759"/>
<organism evidence="2 3">
    <name type="scientific">Triparma columacea</name>
    <dbReference type="NCBI Taxonomy" id="722753"/>
    <lineage>
        <taxon>Eukaryota</taxon>
        <taxon>Sar</taxon>
        <taxon>Stramenopiles</taxon>
        <taxon>Ochrophyta</taxon>
        <taxon>Bolidophyceae</taxon>
        <taxon>Parmales</taxon>
        <taxon>Triparmaceae</taxon>
        <taxon>Triparma</taxon>
    </lineage>
</organism>